<dbReference type="OrthoDB" id="7853844at2759"/>
<feature type="compositionally biased region" description="Polar residues" evidence="2">
    <location>
        <begin position="532"/>
        <end position="557"/>
    </location>
</feature>
<feature type="compositionally biased region" description="Polar residues" evidence="2">
    <location>
        <begin position="1009"/>
        <end position="1020"/>
    </location>
</feature>
<feature type="region of interest" description="Disordered" evidence="2">
    <location>
        <begin position="1009"/>
        <end position="1035"/>
    </location>
</feature>
<feature type="compositionally biased region" description="Basic and acidic residues" evidence="2">
    <location>
        <begin position="1110"/>
        <end position="1124"/>
    </location>
</feature>
<accession>A0A1I8N767</accession>
<feature type="compositionally biased region" description="Basic and acidic residues" evidence="2">
    <location>
        <begin position="847"/>
        <end position="863"/>
    </location>
</feature>
<protein>
    <submittedName>
        <fullName evidence="5">Uncharacterized protein LOC101891402</fullName>
    </submittedName>
</protein>
<sequence>MPRMLANEFVYATNTVPIEENCSDYITPTTPPTVGSHYHQHPQQQTQELQQSHHHHQLPSNNASITMPEATTSHSPIQNVTQDCMQTSEDGGHNTSPEVQQHQHIPTISCNDDVEAPHPTTLHNEAERDVVAATSISSDDMEDFKGFDDEEEVVPLENPIENEPKDEVDVYVSSRENLKRHLSAEVDHQYREDSEGVVEAIEVDDEDVEEVDGQIMFKSNLEETPKKGDNCNAIDYNPHTPSKRKRRQDDGLSGEAVSPSHLKTPPDQIVEINSDSTTISQKQKRQQINTKFQLNFNQRQNYKCVAANASANKCSTESTSEFPVSSPSNPQQNRGGGGGGKYPPRPPLLKNTLPADSFERQLAMITACNPQMTLAEKIQGWCCEDDYSDVEDVALFDEEFKRLEEQRKLELTKQKNKRQAPNKQYDFGIFRQMIIDNMNMAQKNKRLGAGGADAGHSSLKQQDETTATSASSASSSTSESNKNLKHADERPSTSAVAQQQLQQRRCKPNVVTNPEMGEIKKSQRFVKDSNNKRNQNSTSPPATSSSDNDCFQNSKKIATTAHKRFPKGGIGGGGGGGGGCGPQVHIHEKLLCPSSSEEANSQDVPTHMQLMKGPPNPHNNVQRTKAIQNPKEMKKLSSLASSEKIDSFFRLNRLNREIDKPIAKLPDDVIKEENKFEADVKLLEIEPKNGQQLFKTPTLPSKYSPNPPLQPTEDFNVLNNKFNSIAKPLKLSLESQINSKKEIENKVKIEAKLELHEEENHAATTNNQDQENDLDEGVYHEQHEFCNYLGLTGMSTATAMANAVAELAQCNMARRSMRVLRQQQQERKEKNAKEETPQKSLKHKRQQVKEQKKAERNEAESLKSKCSNSQASESLTHSTASTKGLSKKLPIKSQSSMPPIVNTTQNEPQIKILCHIANTTNTLEKVSELESKSIEDNSLPPRESLMRQAKKKILALADTHDLKKNEKYSINTKDIKTENITTSDELNIGGRSKELSSPKWLNKYNKALRSQRSNQATSDPNIAEEKHSNSIKIENPSPSMVNECFKTKDLFKPEASIDLCSCSNNSIDDGHDGALTPTISLFMKHKLQAALVESRKTKPSIFIVQTLESTKDKGTNSSDKKDATNETTPSTSPLKKGISKVEIKTQLVVNNNSNENLKVVNNITKKNKNNNNNRSMLKMRRSKTFSLRSTPKRELRARKIIFIKSTSKKDKHVATKKIKDEEVSLKKSLANHSGNKTKEANKKEKRENVTKSFCNAQTETSDLEILCNQNSARTRLMAKATALLQRSKRRMSFLGRARGGGNGTGGKNLRSKLGLKLIAKPQNLQPKEYKTASTSITPPPSAVKPLSPATTSHEDREVLNVMAHPTPVTHPSSSNFQENENVVVSSTTNSYDERLGQTAIIIPSSSPITLASTTPVETKDNWTQCEPLTTGAGGVTYLYGFPTATHQMRNPIKHEYGAVLYIYYEVEVLIVVQERLISFWKCPKLANALTTPVYNHNSPYMSSNSPKIEEIYKNFKFSPTSNGESDWLLLGELKRLTHDFEIVVPFGNRICLHNSTPIYVEMRARPLPKNHRECNLLSIYINIYYYHDEEMIAKSNSIQLDNIQSDVKSVNYTTLVDSRYFIITWPQENLLGKTRSGLCKYSITPQLDTLASIREFKSMRHTIRYLECMKDDKLLGLGDSQITIWDHRSGDVLMNYDLEIPLGKHLGSVHFPSQDIEENNMIIFYQFRDLNPNGNVKTPPELLTLACTISHSQPTYRILQQQPLPNTFRQVKNAINTGEHIVVTNDRNDEIWICCNNPRLVALVPQCGAKQRFFSRERSQLIELSGDTLNLDTLSNSVLKLAAGLAWQQRF</sequence>
<feature type="compositionally biased region" description="Polar residues" evidence="2">
    <location>
        <begin position="271"/>
        <end position="284"/>
    </location>
</feature>
<proteinExistence type="predicted"/>
<feature type="compositionally biased region" description="Polar residues" evidence="2">
    <location>
        <begin position="492"/>
        <end position="503"/>
    </location>
</feature>
<feature type="compositionally biased region" description="Basic and acidic residues" evidence="2">
    <location>
        <begin position="220"/>
        <end position="229"/>
    </location>
</feature>
<dbReference type="STRING" id="7370.A0A1I8N767"/>
<keyword evidence="1" id="KW-0175">Coiled coil</keyword>
<feature type="compositionally biased region" description="Low complexity" evidence="2">
    <location>
        <begin position="464"/>
        <end position="480"/>
    </location>
</feature>
<feature type="compositionally biased region" description="Gly residues" evidence="2">
    <location>
        <begin position="568"/>
        <end position="581"/>
    </location>
</feature>
<evidence type="ECO:0000313" key="3">
    <source>
        <dbReference type="EnsemblMetazoa" id="MDOA012266-PA"/>
    </source>
</evidence>
<feature type="compositionally biased region" description="Basic and acidic residues" evidence="2">
    <location>
        <begin position="824"/>
        <end position="837"/>
    </location>
</feature>
<dbReference type="GeneID" id="101891402"/>
<keyword evidence="4" id="KW-1185">Reference proteome</keyword>
<feature type="compositionally biased region" description="Low complexity" evidence="2">
    <location>
        <begin position="41"/>
        <end position="50"/>
    </location>
</feature>
<organism evidence="3">
    <name type="scientific">Musca domestica</name>
    <name type="common">House fly</name>
    <dbReference type="NCBI Taxonomy" id="7370"/>
    <lineage>
        <taxon>Eukaryota</taxon>
        <taxon>Metazoa</taxon>
        <taxon>Ecdysozoa</taxon>
        <taxon>Arthropoda</taxon>
        <taxon>Hexapoda</taxon>
        <taxon>Insecta</taxon>
        <taxon>Pterygota</taxon>
        <taxon>Neoptera</taxon>
        <taxon>Endopterygota</taxon>
        <taxon>Diptera</taxon>
        <taxon>Brachycera</taxon>
        <taxon>Muscomorpha</taxon>
        <taxon>Muscoidea</taxon>
        <taxon>Muscidae</taxon>
        <taxon>Musca</taxon>
    </lineage>
</organism>
<dbReference type="eggNOG" id="ENOG502SUIF">
    <property type="taxonomic scope" value="Eukaryota"/>
</dbReference>
<dbReference type="Proteomes" id="UP001652621">
    <property type="component" value="Unplaced"/>
</dbReference>
<evidence type="ECO:0000256" key="2">
    <source>
        <dbReference type="SAM" id="MobiDB-lite"/>
    </source>
</evidence>
<feature type="region of interest" description="Disordered" evidence="2">
    <location>
        <begin position="819"/>
        <end position="899"/>
    </location>
</feature>
<feature type="region of interest" description="Disordered" evidence="2">
    <location>
        <begin position="316"/>
        <end position="348"/>
    </location>
</feature>
<evidence type="ECO:0000313" key="5">
    <source>
        <dbReference type="RefSeq" id="XP_005183214.1"/>
    </source>
</evidence>
<evidence type="ECO:0000313" key="4">
    <source>
        <dbReference type="Proteomes" id="UP001652621"/>
    </source>
</evidence>
<feature type="compositionally biased region" description="Polar residues" evidence="2">
    <location>
        <begin position="316"/>
        <end position="326"/>
    </location>
</feature>
<feature type="region of interest" description="Disordered" evidence="2">
    <location>
        <begin position="220"/>
        <end position="284"/>
    </location>
</feature>
<dbReference type="VEuPathDB" id="VectorBase:MDOA012266"/>
<reference evidence="3" key="1">
    <citation type="submission" date="2020-05" db="UniProtKB">
        <authorList>
            <consortium name="EnsemblMetazoa"/>
        </authorList>
    </citation>
    <scope>IDENTIFICATION</scope>
    <source>
        <strain evidence="3">Aabys</strain>
    </source>
</reference>
<feature type="coiled-coil region" evidence="1">
    <location>
        <begin position="739"/>
        <end position="773"/>
    </location>
</feature>
<feature type="region of interest" description="Disordered" evidence="2">
    <location>
        <begin position="1110"/>
        <end position="1136"/>
    </location>
</feature>
<reference evidence="5" key="2">
    <citation type="submission" date="2025-04" db="UniProtKB">
        <authorList>
            <consortium name="RefSeq"/>
        </authorList>
    </citation>
    <scope>IDENTIFICATION</scope>
    <source>
        <strain evidence="5">Aabys</strain>
    </source>
</reference>
<feature type="region of interest" description="Disordered" evidence="2">
    <location>
        <begin position="447"/>
        <end position="582"/>
    </location>
</feature>
<name>A0A1I8N767_MUSDO</name>
<evidence type="ECO:0000256" key="1">
    <source>
        <dbReference type="SAM" id="Coils"/>
    </source>
</evidence>
<dbReference type="KEGG" id="mde:101891402"/>
<gene>
    <name evidence="3" type="primary">101891402</name>
    <name evidence="5" type="synonym">LOC101891402</name>
</gene>
<dbReference type="RefSeq" id="XP_005183214.1">
    <property type="nucleotide sequence ID" value="XM_005183157.3"/>
</dbReference>
<feature type="compositionally biased region" description="Polar residues" evidence="2">
    <location>
        <begin position="864"/>
        <end position="884"/>
    </location>
</feature>
<feature type="compositionally biased region" description="Basic and acidic residues" evidence="2">
    <location>
        <begin position="517"/>
        <end position="531"/>
    </location>
</feature>
<feature type="region of interest" description="Disordered" evidence="2">
    <location>
        <begin position="25"/>
        <end position="66"/>
    </location>
</feature>
<dbReference type="VEuPathDB" id="VectorBase:MDOMA2_006572"/>
<dbReference type="EnsemblMetazoa" id="MDOA012266-RA">
    <property type="protein sequence ID" value="MDOA012266-PA"/>
    <property type="gene ID" value="MDOA012266"/>
</dbReference>